<protein>
    <submittedName>
        <fullName evidence="2">Ornithine carbamoyltransferase</fullName>
    </submittedName>
</protein>
<organism evidence="1 2">
    <name type="scientific">Strongyloides venezuelensis</name>
    <name type="common">Threadworm</name>
    <dbReference type="NCBI Taxonomy" id="75913"/>
    <lineage>
        <taxon>Eukaryota</taxon>
        <taxon>Metazoa</taxon>
        <taxon>Ecdysozoa</taxon>
        <taxon>Nematoda</taxon>
        <taxon>Chromadorea</taxon>
        <taxon>Rhabditida</taxon>
        <taxon>Tylenchina</taxon>
        <taxon>Panagrolaimomorpha</taxon>
        <taxon>Strongyloidoidea</taxon>
        <taxon>Strongyloididae</taxon>
        <taxon>Strongyloides</taxon>
    </lineage>
</organism>
<reference evidence="1" key="1">
    <citation type="submission" date="2014-07" db="EMBL/GenBank/DDBJ databases">
        <authorList>
            <person name="Martin A.A"/>
            <person name="De Silva N."/>
        </authorList>
    </citation>
    <scope>NUCLEOTIDE SEQUENCE</scope>
</reference>
<sequence length="71" mass="8063">MFYALKNLSKNKAIGVDNLSSSDIKLIFKNNPSILLKLVNKMFEKVETSKTFKISKVILLFQKGSKEDPNN</sequence>
<reference evidence="2" key="2">
    <citation type="submission" date="2015-08" db="UniProtKB">
        <authorList>
            <consortium name="WormBaseParasite"/>
        </authorList>
    </citation>
    <scope>IDENTIFICATION</scope>
</reference>
<keyword evidence="1" id="KW-1185">Reference proteome</keyword>
<accession>A0A0K0G2T7</accession>
<proteinExistence type="predicted"/>
<evidence type="ECO:0000313" key="2">
    <source>
        <dbReference type="WBParaSite" id="SVE_1903700.1"/>
    </source>
</evidence>
<evidence type="ECO:0000313" key="1">
    <source>
        <dbReference type="Proteomes" id="UP000035680"/>
    </source>
</evidence>
<dbReference type="Proteomes" id="UP000035680">
    <property type="component" value="Unassembled WGS sequence"/>
</dbReference>
<dbReference type="WBParaSite" id="SVE_1903700.1">
    <property type="protein sequence ID" value="SVE_1903700.1"/>
    <property type="gene ID" value="SVE_1903700"/>
</dbReference>
<name>A0A0K0G2T7_STRVS</name>
<dbReference type="AlphaFoldDB" id="A0A0K0G2T7"/>